<dbReference type="Proteomes" id="UP001162992">
    <property type="component" value="Chromosome 3"/>
</dbReference>
<accession>A0ACC2E8M6</accession>
<sequence length="235" mass="25469">MTAVRTTFFCFLLILAVSHYKAGALELVAANNAPGTAGGQKFDQVMGLGGALKVMSDSINFIFGALYRDGSVPRPTRSKVSFYVDDQPGAGGVAFTTGQGDQSEIHLSEAYVGSYQGDVAREITGVLYHEMTHVWQWNGQGHAPGGLIEGYADYIRLTAGFAPSHWGKPGEGDRWDQGYDVTAYFLQYCEGLKSGFVAALNAELASGWSDDYFNQLLGQSVQQLWTSYKQKFGSS</sequence>
<comment type="caution">
    <text evidence="1">The sequence shown here is derived from an EMBL/GenBank/DDBJ whole genome shotgun (WGS) entry which is preliminary data.</text>
</comment>
<name>A0ACC2E8M6_DIPCM</name>
<protein>
    <submittedName>
        <fullName evidence="1">Uncharacterized protein</fullName>
    </submittedName>
</protein>
<keyword evidence="2" id="KW-1185">Reference proteome</keyword>
<organism evidence="1 2">
    <name type="scientific">Diphasiastrum complanatum</name>
    <name type="common">Issler's clubmoss</name>
    <name type="synonym">Lycopodium complanatum</name>
    <dbReference type="NCBI Taxonomy" id="34168"/>
    <lineage>
        <taxon>Eukaryota</taxon>
        <taxon>Viridiplantae</taxon>
        <taxon>Streptophyta</taxon>
        <taxon>Embryophyta</taxon>
        <taxon>Tracheophyta</taxon>
        <taxon>Lycopodiopsida</taxon>
        <taxon>Lycopodiales</taxon>
        <taxon>Lycopodiaceae</taxon>
        <taxon>Lycopodioideae</taxon>
        <taxon>Diphasiastrum</taxon>
    </lineage>
</organism>
<gene>
    <name evidence="1" type="ORF">O6H91_03G083600</name>
</gene>
<dbReference type="EMBL" id="CM055094">
    <property type="protein sequence ID" value="KAJ7562762.1"/>
    <property type="molecule type" value="Genomic_DNA"/>
</dbReference>
<reference evidence="2" key="1">
    <citation type="journal article" date="2024" name="Proc. Natl. Acad. Sci. U.S.A.">
        <title>Extraordinary preservation of gene collinearity over three hundred million years revealed in homosporous lycophytes.</title>
        <authorList>
            <person name="Li C."/>
            <person name="Wickell D."/>
            <person name="Kuo L.Y."/>
            <person name="Chen X."/>
            <person name="Nie B."/>
            <person name="Liao X."/>
            <person name="Peng D."/>
            <person name="Ji J."/>
            <person name="Jenkins J."/>
            <person name="Williams M."/>
            <person name="Shu S."/>
            <person name="Plott C."/>
            <person name="Barry K."/>
            <person name="Rajasekar S."/>
            <person name="Grimwood J."/>
            <person name="Han X."/>
            <person name="Sun S."/>
            <person name="Hou Z."/>
            <person name="He W."/>
            <person name="Dai G."/>
            <person name="Sun C."/>
            <person name="Schmutz J."/>
            <person name="Leebens-Mack J.H."/>
            <person name="Li F.W."/>
            <person name="Wang L."/>
        </authorList>
    </citation>
    <scope>NUCLEOTIDE SEQUENCE [LARGE SCALE GENOMIC DNA]</scope>
    <source>
        <strain evidence="2">cv. PW_Plant_1</strain>
    </source>
</reference>
<evidence type="ECO:0000313" key="1">
    <source>
        <dbReference type="EMBL" id="KAJ7562762.1"/>
    </source>
</evidence>
<evidence type="ECO:0000313" key="2">
    <source>
        <dbReference type="Proteomes" id="UP001162992"/>
    </source>
</evidence>
<proteinExistence type="predicted"/>